<evidence type="ECO:0000259" key="7">
    <source>
        <dbReference type="Pfam" id="PF17188"/>
    </source>
</evidence>
<accession>A0ABR9B8V2</accession>
<evidence type="ECO:0000256" key="5">
    <source>
        <dbReference type="SAM" id="SignalP"/>
    </source>
</evidence>
<keyword evidence="9" id="KW-1185">Reference proteome</keyword>
<dbReference type="Pfam" id="PF03888">
    <property type="entry name" value="MucB_RseB"/>
    <property type="match status" value="1"/>
</dbReference>
<evidence type="ECO:0000313" key="9">
    <source>
        <dbReference type="Proteomes" id="UP000603602"/>
    </source>
</evidence>
<sequence>MRRLLAVFCLGAAMAMPVRAEAPDDPLSWLGRIASASRQLNYSGTFIYQAGRQFETSRIAHLVDATGEHERLEVLDGSPREVIRSNSAVRCVLPEQKVVIIDEPGGRRAFPARIPASFAGLAENYRIRKGETARVAGHDSQLIILDPRDDLRYGHMLWAERKSGLLLKARMVDEGGEIIEQFTFSEVRIGDVDRDSLSPRYRKNDDWRVVNTRGSAVTQDEAGWVLKDALPGFSLDSVVRRPLGEGRGEVVHMLFSDGLATISVFIEPVEPGQPVGEESPFKAGSINIYKRRVDGHLVTALGEVPSRAVRRIGDAIEAVAR</sequence>
<dbReference type="InterPro" id="IPR005588">
    <property type="entry name" value="MucB_RseB"/>
</dbReference>
<dbReference type="PANTHER" id="PTHR38782">
    <property type="match status" value="1"/>
</dbReference>
<dbReference type="InterPro" id="IPR038484">
    <property type="entry name" value="MucB/RseB_C_sf"/>
</dbReference>
<dbReference type="InterPro" id="IPR033436">
    <property type="entry name" value="MucB/RseB_C"/>
</dbReference>
<feature type="domain" description="MucB/RseB C-terminal" evidence="7">
    <location>
        <begin position="219"/>
        <end position="317"/>
    </location>
</feature>
<comment type="subcellular location">
    <subcellularLocation>
        <location evidence="1">Periplasm</location>
    </subcellularLocation>
</comment>
<dbReference type="RefSeq" id="WP_187717545.1">
    <property type="nucleotide sequence ID" value="NZ_JACTAH010000001.1"/>
</dbReference>
<organism evidence="8 9">
    <name type="scientific">Thauera sedimentorum</name>
    <dbReference type="NCBI Taxonomy" id="2767595"/>
    <lineage>
        <taxon>Bacteria</taxon>
        <taxon>Pseudomonadati</taxon>
        <taxon>Pseudomonadota</taxon>
        <taxon>Betaproteobacteria</taxon>
        <taxon>Rhodocyclales</taxon>
        <taxon>Zoogloeaceae</taxon>
        <taxon>Thauera</taxon>
    </lineage>
</organism>
<dbReference type="Gene3D" id="3.30.200.100">
    <property type="entry name" value="MucB/RseB, C-terminal domain"/>
    <property type="match status" value="1"/>
</dbReference>
<reference evidence="9" key="1">
    <citation type="submission" date="2023-07" db="EMBL/GenBank/DDBJ databases">
        <title>Thauera sp. CAU 1555 isolated from sand of Yaerae Beach.</title>
        <authorList>
            <person name="Kim W."/>
        </authorList>
    </citation>
    <scope>NUCLEOTIDE SEQUENCE [LARGE SCALE GENOMIC DNA]</scope>
    <source>
        <strain evidence="9">CAU 1555</strain>
    </source>
</reference>
<dbReference type="PIRSF" id="PIRSF005427">
    <property type="entry name" value="RseB"/>
    <property type="match status" value="1"/>
</dbReference>
<evidence type="ECO:0000256" key="2">
    <source>
        <dbReference type="ARBA" id="ARBA00008150"/>
    </source>
</evidence>
<evidence type="ECO:0000313" key="8">
    <source>
        <dbReference type="EMBL" id="MBD8502788.1"/>
    </source>
</evidence>
<dbReference type="Pfam" id="PF17188">
    <property type="entry name" value="MucB_RseB_C"/>
    <property type="match status" value="1"/>
</dbReference>
<dbReference type="Gene3D" id="2.50.20.10">
    <property type="entry name" value="Lipoprotein localisation LolA/LolB/LppX"/>
    <property type="match status" value="1"/>
</dbReference>
<gene>
    <name evidence="8" type="ORF">IFO67_07815</name>
</gene>
<comment type="caution">
    <text evidence="8">The sequence shown here is derived from an EMBL/GenBank/DDBJ whole genome shotgun (WGS) entry which is preliminary data.</text>
</comment>
<dbReference type="EMBL" id="JACYTO010000001">
    <property type="protein sequence ID" value="MBD8502788.1"/>
    <property type="molecule type" value="Genomic_DNA"/>
</dbReference>
<protein>
    <submittedName>
        <fullName evidence="8">MucB/RseB C-terminal domain-containing protein</fullName>
    </submittedName>
</protein>
<comment type="similarity">
    <text evidence="2">Belongs to the RseB family.</text>
</comment>
<feature type="signal peptide" evidence="5">
    <location>
        <begin position="1"/>
        <end position="20"/>
    </location>
</feature>
<dbReference type="PANTHER" id="PTHR38782:SF1">
    <property type="entry name" value="SIGMA-E FACTOR REGULATORY PROTEIN RSEB"/>
    <property type="match status" value="1"/>
</dbReference>
<dbReference type="CDD" id="cd16327">
    <property type="entry name" value="RseB"/>
    <property type="match status" value="1"/>
</dbReference>
<keyword evidence="3 5" id="KW-0732">Signal</keyword>
<evidence type="ECO:0000256" key="4">
    <source>
        <dbReference type="ARBA" id="ARBA00022764"/>
    </source>
</evidence>
<proteinExistence type="inferred from homology"/>
<dbReference type="Proteomes" id="UP000603602">
    <property type="component" value="Unassembled WGS sequence"/>
</dbReference>
<evidence type="ECO:0000256" key="1">
    <source>
        <dbReference type="ARBA" id="ARBA00004418"/>
    </source>
</evidence>
<feature type="chain" id="PRO_5047288546" evidence="5">
    <location>
        <begin position="21"/>
        <end position="321"/>
    </location>
</feature>
<keyword evidence="4" id="KW-0574">Periplasm</keyword>
<name>A0ABR9B8V2_9RHOO</name>
<dbReference type="InterPro" id="IPR033434">
    <property type="entry name" value="MucB/RseB_N"/>
</dbReference>
<evidence type="ECO:0000259" key="6">
    <source>
        <dbReference type="Pfam" id="PF03888"/>
    </source>
</evidence>
<feature type="domain" description="MucB/RseB N-terminal" evidence="6">
    <location>
        <begin position="26"/>
        <end position="199"/>
    </location>
</feature>
<evidence type="ECO:0000256" key="3">
    <source>
        <dbReference type="ARBA" id="ARBA00022729"/>
    </source>
</evidence>